<reference evidence="2 3" key="1">
    <citation type="journal article" date="2015" name="Genome Announc.">
        <title>Expanding the biotechnology potential of lactobacilli through comparative genomics of 213 strains and associated genera.</title>
        <authorList>
            <person name="Sun Z."/>
            <person name="Harris H.M."/>
            <person name="McCann A."/>
            <person name="Guo C."/>
            <person name="Argimon S."/>
            <person name="Zhang W."/>
            <person name="Yang X."/>
            <person name="Jeffery I.B."/>
            <person name="Cooney J.C."/>
            <person name="Kagawa T.F."/>
            <person name="Liu W."/>
            <person name="Song Y."/>
            <person name="Salvetti E."/>
            <person name="Wrobel A."/>
            <person name="Rasinkangas P."/>
            <person name="Parkhill J."/>
            <person name="Rea M.C."/>
            <person name="O'Sullivan O."/>
            <person name="Ritari J."/>
            <person name="Douillard F.P."/>
            <person name="Paul Ross R."/>
            <person name="Yang R."/>
            <person name="Briner A.E."/>
            <person name="Felis G.E."/>
            <person name="de Vos W.M."/>
            <person name="Barrangou R."/>
            <person name="Klaenhammer T.R."/>
            <person name="Caufield P.W."/>
            <person name="Cui Y."/>
            <person name="Zhang H."/>
            <person name="O'Toole P.W."/>
        </authorList>
    </citation>
    <scope>NUCLEOTIDE SEQUENCE [LARGE SCALE GENOMIC DNA]</scope>
    <source>
        <strain evidence="2 3">DSM 20593</strain>
    </source>
</reference>
<evidence type="ECO:0000313" key="3">
    <source>
        <dbReference type="Proteomes" id="UP000051655"/>
    </source>
</evidence>
<dbReference type="InterPro" id="IPR025714">
    <property type="entry name" value="Methyltranfer_dom"/>
</dbReference>
<dbReference type="Proteomes" id="UP000051655">
    <property type="component" value="Unassembled WGS sequence"/>
</dbReference>
<proteinExistence type="predicted"/>
<name>A0A0R2JEL1_9LACO</name>
<dbReference type="Gene3D" id="3.40.50.150">
    <property type="entry name" value="Vaccinia Virus protein VP39"/>
    <property type="match status" value="1"/>
</dbReference>
<evidence type="ECO:0000313" key="2">
    <source>
        <dbReference type="EMBL" id="KRN75771.1"/>
    </source>
</evidence>
<dbReference type="PANTHER" id="PTHR43861">
    <property type="entry name" value="TRANS-ACONITATE 2-METHYLTRANSFERASE-RELATED"/>
    <property type="match status" value="1"/>
</dbReference>
<dbReference type="RefSeq" id="WP_057753692.1">
    <property type="nucleotide sequence ID" value="NZ_JQBP01000001.1"/>
</dbReference>
<feature type="domain" description="Methyltransferase" evidence="1">
    <location>
        <begin position="42"/>
        <end position="142"/>
    </location>
</feature>
<dbReference type="OrthoDB" id="9791837at2"/>
<dbReference type="STRING" id="1616.IV73_GL000270"/>
<accession>A0A0R2JEL1</accession>
<dbReference type="EMBL" id="JQBP01000001">
    <property type="protein sequence ID" value="KRN75771.1"/>
    <property type="molecule type" value="Genomic_DNA"/>
</dbReference>
<keyword evidence="3" id="KW-1185">Reference proteome</keyword>
<dbReference type="PATRIC" id="fig|1616.3.peg.274"/>
<dbReference type="InterPro" id="IPR029063">
    <property type="entry name" value="SAM-dependent_MTases_sf"/>
</dbReference>
<gene>
    <name evidence="2" type="ORF">IV73_GL000270</name>
</gene>
<organism evidence="2 3">
    <name type="scientific">Weissella kandleri</name>
    <dbReference type="NCBI Taxonomy" id="1616"/>
    <lineage>
        <taxon>Bacteria</taxon>
        <taxon>Bacillati</taxon>
        <taxon>Bacillota</taxon>
        <taxon>Bacilli</taxon>
        <taxon>Lactobacillales</taxon>
        <taxon>Lactobacillaceae</taxon>
        <taxon>Weissella</taxon>
    </lineage>
</organism>
<dbReference type="AlphaFoldDB" id="A0A0R2JEL1"/>
<dbReference type="Pfam" id="PF13847">
    <property type="entry name" value="Methyltransf_31"/>
    <property type="match status" value="1"/>
</dbReference>
<dbReference type="SUPFAM" id="SSF53335">
    <property type="entry name" value="S-adenosyl-L-methionine-dependent methyltransferases"/>
    <property type="match status" value="1"/>
</dbReference>
<dbReference type="PANTHER" id="PTHR43861:SF1">
    <property type="entry name" value="TRANS-ACONITATE 2-METHYLTRANSFERASE"/>
    <property type="match status" value="1"/>
</dbReference>
<evidence type="ECO:0000259" key="1">
    <source>
        <dbReference type="Pfam" id="PF13847"/>
    </source>
</evidence>
<comment type="caution">
    <text evidence="2">The sequence shown here is derived from an EMBL/GenBank/DDBJ whole genome shotgun (WGS) entry which is preliminary data.</text>
</comment>
<sequence>MKNIYDDEKFFDEYSKMNRSKEGLKGAGEWEALKKILPELRNKTVLDLGSGYGWHSIYAAEQGAKYVLGIDSSERMLAIANQKNQYNNVEFKNIDINNLSSLKANFDLIFSSLALHYIENFEKVVDGVGAMLNSNGEFIFSVEHPIFTSEGTEQWALNEDGSIKYFPVDKYFDETVRETKFWDTPVTKYHRTLETYIETLVRHGFSIQHLIEPTPPDSMLDIPGMKDEFRRPMMLIISAKKI</sequence>
<dbReference type="CDD" id="cd02440">
    <property type="entry name" value="AdoMet_MTases"/>
    <property type="match status" value="1"/>
</dbReference>
<protein>
    <recommendedName>
        <fullName evidence="1">Methyltransferase domain-containing protein</fullName>
    </recommendedName>
</protein>